<dbReference type="GO" id="GO:0005634">
    <property type="term" value="C:nucleus"/>
    <property type="evidence" value="ECO:0007669"/>
    <property type="project" value="UniProtKB-SubCell"/>
</dbReference>
<dbReference type="Gramene" id="Jr02_14940_p1">
    <property type="protein sequence ID" value="cds.Jr02_14940_p1"/>
    <property type="gene ID" value="Jr02_14940"/>
</dbReference>
<dbReference type="GO" id="GO:0008270">
    <property type="term" value="F:zinc ion binding"/>
    <property type="evidence" value="ECO:0007669"/>
    <property type="project" value="UniProtKB-UniRule"/>
</dbReference>
<dbReference type="Pfam" id="PF10551">
    <property type="entry name" value="MULE"/>
    <property type="match status" value="1"/>
</dbReference>
<evidence type="ECO:0000256" key="7">
    <source>
        <dbReference type="SAM" id="MobiDB-lite"/>
    </source>
</evidence>
<keyword evidence="4 6" id="KW-0862">Zinc</keyword>
<dbReference type="AlphaFoldDB" id="A0A833Y7A8"/>
<comment type="subcellular location">
    <subcellularLocation>
        <location evidence="6">Nucleus</location>
    </subcellularLocation>
</comment>
<comment type="similarity">
    <text evidence="1 6">Belongs to the FHY3/FAR1 family.</text>
</comment>
<dbReference type="PROSITE" id="PS50966">
    <property type="entry name" value="ZF_SWIM"/>
    <property type="match status" value="1"/>
</dbReference>
<dbReference type="PANTHER" id="PTHR31669:SF297">
    <property type="entry name" value="PROTEIN FAR1-RELATED SEQUENCE"/>
    <property type="match status" value="1"/>
</dbReference>
<evidence type="ECO:0000259" key="8">
    <source>
        <dbReference type="PROSITE" id="PS50966"/>
    </source>
</evidence>
<feature type="compositionally biased region" description="Basic residues" evidence="7">
    <location>
        <begin position="750"/>
        <end position="759"/>
    </location>
</feature>
<dbReference type="InterPro" id="IPR006564">
    <property type="entry name" value="Znf_PMZ"/>
</dbReference>
<dbReference type="Proteomes" id="UP000619265">
    <property type="component" value="Unassembled WGS sequence"/>
</dbReference>
<feature type="region of interest" description="Disordered" evidence="7">
    <location>
        <begin position="730"/>
        <end position="760"/>
    </location>
</feature>
<evidence type="ECO:0000313" key="9">
    <source>
        <dbReference type="EMBL" id="KAF5477967.1"/>
    </source>
</evidence>
<evidence type="ECO:0000256" key="3">
    <source>
        <dbReference type="ARBA" id="ARBA00022771"/>
    </source>
</evidence>
<dbReference type="SMART" id="SM00575">
    <property type="entry name" value="ZnF_PMZ"/>
    <property type="match status" value="1"/>
</dbReference>
<dbReference type="PANTHER" id="PTHR31669">
    <property type="entry name" value="PROTEIN FAR1-RELATED SEQUENCE 10-RELATED"/>
    <property type="match status" value="1"/>
</dbReference>
<feature type="domain" description="SWIM-type" evidence="8">
    <location>
        <begin position="587"/>
        <end position="625"/>
    </location>
</feature>
<feature type="compositionally biased region" description="Basic residues" evidence="7">
    <location>
        <begin position="732"/>
        <end position="742"/>
    </location>
</feature>
<organism evidence="9 10">
    <name type="scientific">Juglans regia</name>
    <name type="common">English walnut</name>
    <dbReference type="NCBI Taxonomy" id="51240"/>
    <lineage>
        <taxon>Eukaryota</taxon>
        <taxon>Viridiplantae</taxon>
        <taxon>Streptophyta</taxon>
        <taxon>Embryophyta</taxon>
        <taxon>Tracheophyta</taxon>
        <taxon>Spermatophyta</taxon>
        <taxon>Magnoliopsida</taxon>
        <taxon>eudicotyledons</taxon>
        <taxon>Gunneridae</taxon>
        <taxon>Pentapetalae</taxon>
        <taxon>rosids</taxon>
        <taxon>fabids</taxon>
        <taxon>Fagales</taxon>
        <taxon>Juglandaceae</taxon>
        <taxon>Juglans</taxon>
    </lineage>
</organism>
<dbReference type="InterPro" id="IPR007527">
    <property type="entry name" value="Znf_SWIM"/>
</dbReference>
<feature type="compositionally biased region" description="Acidic residues" evidence="7">
    <location>
        <begin position="48"/>
        <end position="61"/>
    </location>
</feature>
<protein>
    <recommendedName>
        <fullName evidence="6">Protein FAR1-RELATED SEQUENCE</fullName>
    </recommendedName>
</protein>
<dbReference type="InterPro" id="IPR018289">
    <property type="entry name" value="MULE_transposase_dom"/>
</dbReference>
<evidence type="ECO:0000256" key="4">
    <source>
        <dbReference type="ARBA" id="ARBA00022833"/>
    </source>
</evidence>
<evidence type="ECO:0000256" key="1">
    <source>
        <dbReference type="ARBA" id="ARBA00005889"/>
    </source>
</evidence>
<evidence type="ECO:0000256" key="5">
    <source>
        <dbReference type="PROSITE-ProRule" id="PRU00325"/>
    </source>
</evidence>
<evidence type="ECO:0000256" key="2">
    <source>
        <dbReference type="ARBA" id="ARBA00022723"/>
    </source>
</evidence>
<dbReference type="InterPro" id="IPR031052">
    <property type="entry name" value="FHY3/FAR1"/>
</dbReference>
<comment type="caution">
    <text evidence="9">The sequence shown here is derived from an EMBL/GenBank/DDBJ whole genome shotgun (WGS) entry which is preliminary data.</text>
</comment>
<sequence length="778" mass="89628">MTKRIVRSMDVVFHENQHIGTEASSMSVELSSYTLDPAPLQFATYNEDMQDRDPEAEEEAQGIEQGEQKPSPPEAGVPPQENLNVAMDADIEFSNNECDEVEIDKEIGSDETIEEPTVGMQFSSVEEVHAYYMKYGKKKGFGVSKRNIRQDDDGTARINAVLNVGGGYTISKVILDHVHACSPGKARHFRCFKKVDARVAKRLEINDEAGIRLSKNFKSLVVEAGGYENCAFGEKECRNYIDKARRLRLGVGGGVALCNYFEDMQKRNPEFYYKIDVDNEMRLKNVFWADARSRAVYESFGDVITFDTTYLTNAYKMPFAPFVGVNHHGQSILLGCGLISNEDADTFEWLFQSWLQCMNNQPPNAIITDQDKAMKIAISRVFPTSRHRFCLWHIMKKLPEKFGSHCRYGEIKSTIHRCVYDSFSQHEFDEHWCRMLDTYDLHENAWLVSLYSDRHYWVPAYVRDTFWAGMSTTQRSEGMNAFFDDYVHSRTTLKQFVDQYDSALRRKVENEAIANFNSFNTDIPCISRYPLEKQFQSAYTLTKFKEVQEELRGFLYLTTKEMGCEDGRYMFVVVDEIQVGNDLLKRVTFNVEVDQDPLDVKCSCKLFEFRGILCRHALRVLTQMGQHTIPSKYILDRWRKDIKRKYTFVKSSYDTTSIDDARRYDRIQNCFYELCSNASKAESSCVKLISQIEQLKTQYPGIADHDTSNTVDTAPSTEASTPRVLSPLVVRSKGRPPSKRKVHPAEKSIKKSSTKRRLHNNQVEDNITEAFHQDFSYF</sequence>
<keyword evidence="3 5" id="KW-0863">Zinc-finger</keyword>
<name>A0A833Y7A8_JUGRE</name>
<evidence type="ECO:0000313" key="10">
    <source>
        <dbReference type="Proteomes" id="UP000619265"/>
    </source>
</evidence>
<reference evidence="9" key="2">
    <citation type="submission" date="2020-03" db="EMBL/GenBank/DDBJ databases">
        <title>Walnut 2.0.</title>
        <authorList>
            <person name="Marrano A."/>
            <person name="Britton M."/>
            <person name="Zimin A.V."/>
            <person name="Zaini P.A."/>
            <person name="Workman R."/>
            <person name="Puiu D."/>
            <person name="Bianco L."/>
            <person name="Allen B.J."/>
            <person name="Troggio M."/>
            <person name="Leslie C.A."/>
            <person name="Timp W."/>
            <person name="Dendekar A."/>
            <person name="Salzberg S.L."/>
            <person name="Neale D.B."/>
        </authorList>
    </citation>
    <scope>NUCLEOTIDE SEQUENCE</scope>
    <source>
        <tissue evidence="9">Leaves</tissue>
    </source>
</reference>
<evidence type="ECO:0000256" key="6">
    <source>
        <dbReference type="RuleBase" id="RU367018"/>
    </source>
</evidence>
<accession>A0A833Y7A8</accession>
<keyword evidence="2 6" id="KW-0479">Metal-binding</keyword>
<dbReference type="Pfam" id="PF04434">
    <property type="entry name" value="SWIM"/>
    <property type="match status" value="1"/>
</dbReference>
<keyword evidence="6" id="KW-0539">Nucleus</keyword>
<feature type="region of interest" description="Disordered" evidence="7">
    <location>
        <begin position="47"/>
        <end position="81"/>
    </location>
</feature>
<reference evidence="9" key="1">
    <citation type="submission" date="2015-10" db="EMBL/GenBank/DDBJ databases">
        <authorList>
            <person name="Martinez-Garcia P.J."/>
            <person name="Crepeau M.W."/>
            <person name="Puiu D."/>
            <person name="Gonzalez-Ibeas D."/>
            <person name="Whalen J."/>
            <person name="Stevens K."/>
            <person name="Paul R."/>
            <person name="Butterfield T."/>
            <person name="Britton M."/>
            <person name="Reagan R."/>
            <person name="Chakraborty S."/>
            <person name="Walawage S.L."/>
            <person name="Vasquez-Gross H.A."/>
            <person name="Cardeno C."/>
            <person name="Famula R."/>
            <person name="Pratt K."/>
            <person name="Kuruganti S."/>
            <person name="Aradhya M.K."/>
            <person name="Leslie C.A."/>
            <person name="Dandekar A.M."/>
            <person name="Salzberg S.L."/>
            <person name="Wegrzyn J.L."/>
            <person name="Langley C.H."/>
            <person name="Neale D.B."/>
        </authorList>
    </citation>
    <scope>NUCLEOTIDE SEQUENCE</scope>
    <source>
        <tissue evidence="9">Leaves</tissue>
    </source>
</reference>
<proteinExistence type="inferred from homology"/>
<comment type="function">
    <text evidence="6">Putative transcription activator involved in regulating light control of development.</text>
</comment>
<gene>
    <name evidence="9" type="ORF">F2P56_004570</name>
</gene>
<dbReference type="EMBL" id="LIHL02000002">
    <property type="protein sequence ID" value="KAF5477967.1"/>
    <property type="molecule type" value="Genomic_DNA"/>
</dbReference>
<dbReference type="GO" id="GO:0006355">
    <property type="term" value="P:regulation of DNA-templated transcription"/>
    <property type="evidence" value="ECO:0007669"/>
    <property type="project" value="UniProtKB-UniRule"/>
</dbReference>